<dbReference type="InterPro" id="IPR027417">
    <property type="entry name" value="P-loop_NTPase"/>
</dbReference>
<feature type="compositionally biased region" description="Low complexity" evidence="2">
    <location>
        <begin position="1816"/>
        <end position="1827"/>
    </location>
</feature>
<evidence type="ECO:0000256" key="1">
    <source>
        <dbReference type="ARBA" id="ARBA00022737"/>
    </source>
</evidence>
<comment type="caution">
    <text evidence="4">The sequence shown here is derived from an EMBL/GenBank/DDBJ whole genome shotgun (WGS) entry which is preliminary data.</text>
</comment>
<keyword evidence="1" id="KW-0677">Repeat</keyword>
<dbReference type="PANTHER" id="PTHR10039">
    <property type="entry name" value="AMELOGENIN"/>
    <property type="match status" value="1"/>
</dbReference>
<feature type="region of interest" description="Disordered" evidence="2">
    <location>
        <begin position="1807"/>
        <end position="1833"/>
    </location>
</feature>
<gene>
    <name evidence="4" type="ORF">CDV56_103375</name>
</gene>
<feature type="domain" description="Nephrocystin 3-like N-terminal" evidence="3">
    <location>
        <begin position="296"/>
        <end position="459"/>
    </location>
</feature>
<name>A0A397GBG6_ASPTH</name>
<dbReference type="InterPro" id="IPR056884">
    <property type="entry name" value="NPHP3-like_N"/>
</dbReference>
<reference evidence="4" key="1">
    <citation type="submission" date="2018-08" db="EMBL/GenBank/DDBJ databases">
        <title>Draft genome sequence of azole-resistant Aspergillus thermomutatus (Neosartorya pseudofischeri) strain HMR AF 39, isolated from a human nasal aspirate.</title>
        <authorList>
            <person name="Parent-Michaud M."/>
            <person name="Dufresne P.J."/>
            <person name="Fournier E."/>
            <person name="Martineau C."/>
            <person name="Moreira S."/>
            <person name="Perkins V."/>
            <person name="De Repentigny L."/>
            <person name="Dufresne S.F."/>
        </authorList>
    </citation>
    <scope>NUCLEOTIDE SEQUENCE [LARGE SCALE GENOMIC DNA]</scope>
    <source>
        <strain evidence="4">HMR AF 39</strain>
    </source>
</reference>
<protein>
    <recommendedName>
        <fullName evidence="3">Nephrocystin 3-like N-terminal domain-containing protein</fullName>
    </recommendedName>
</protein>
<dbReference type="EMBL" id="NKHU02000222">
    <property type="protein sequence ID" value="RHZ47429.1"/>
    <property type="molecule type" value="Genomic_DNA"/>
</dbReference>
<dbReference type="PANTHER" id="PTHR10039:SF9">
    <property type="entry name" value="NACHT DOMAIN PROTEIN (AFU_ORTHOLOGUE AFUA_2G01760)"/>
    <property type="match status" value="1"/>
</dbReference>
<keyword evidence="5" id="KW-1185">Reference proteome</keyword>
<dbReference type="OrthoDB" id="2546325at2759"/>
<accession>A0A397GBG6</accession>
<dbReference type="Gene3D" id="3.40.50.300">
    <property type="entry name" value="P-loop containing nucleotide triphosphate hydrolases"/>
    <property type="match status" value="1"/>
</dbReference>
<evidence type="ECO:0000313" key="4">
    <source>
        <dbReference type="EMBL" id="RHZ47429.1"/>
    </source>
</evidence>
<evidence type="ECO:0000313" key="5">
    <source>
        <dbReference type="Proteomes" id="UP000215305"/>
    </source>
</evidence>
<proteinExistence type="predicted"/>
<evidence type="ECO:0000259" key="3">
    <source>
        <dbReference type="Pfam" id="PF24883"/>
    </source>
</evidence>
<dbReference type="SUPFAM" id="SSF52540">
    <property type="entry name" value="P-loop containing nucleoside triphosphate hydrolases"/>
    <property type="match status" value="1"/>
</dbReference>
<dbReference type="Proteomes" id="UP000215305">
    <property type="component" value="Unassembled WGS sequence"/>
</dbReference>
<dbReference type="STRING" id="41047.A0A397GBG6"/>
<dbReference type="GeneID" id="38125349"/>
<organism evidence="4 5">
    <name type="scientific">Aspergillus thermomutatus</name>
    <name type="common">Neosartorya pseudofischeri</name>
    <dbReference type="NCBI Taxonomy" id="41047"/>
    <lineage>
        <taxon>Eukaryota</taxon>
        <taxon>Fungi</taxon>
        <taxon>Dikarya</taxon>
        <taxon>Ascomycota</taxon>
        <taxon>Pezizomycotina</taxon>
        <taxon>Eurotiomycetes</taxon>
        <taxon>Eurotiomycetidae</taxon>
        <taxon>Eurotiales</taxon>
        <taxon>Aspergillaceae</taxon>
        <taxon>Aspergillus</taxon>
        <taxon>Aspergillus subgen. Fumigati</taxon>
    </lineage>
</organism>
<dbReference type="VEuPathDB" id="FungiDB:CDV56_103375"/>
<sequence length="1920" mass="215149">MATSFQAHVHHPFEIPSSELLLNARCVPGITGNGMHSTISQHDPRKSSAGGISALANLVQSLGRRASGETPLSKIIGADYEAILEWIRSERMRKLPPEGSSYDKVLVWARLFVERLHSFDPAIQHFEGDSYMAAELAYIHCASLLELGDENSSALLDVFGFFYRCSTGLENLLHRTELFMVSQSIKDQLILALADLVTLVVGVATHCHQSLGTLASGLVSIDIYSTFTASIESFRARCEHVSEMMWRHQLLGAGLHEDKVTQVKTIKNWLEPEDPILGSITEFTAHFAQEREESTCLWMTPYLTRFLKSDQKTMFISGKPGSGKTILATVINDHLQYPIGGVMYKSIFVPINARIPANTTPRAAAKTILSQLFSARIGNVQLYEILSDAHDRCRKSTIDEQYDNSLWHALGLAFQASLKDAKELVLVVDGVDEASCGQTALVNRLRDTTLHASNLKVIILGAQKQEASTAETVVQVTPELILDDVSAVVRRILQNCPEFGELSEEQREITVTQIAEAANGSFLWAKLAAKKIRDGNPPNGQGLVKAVDTLAKAEPSLTDLVVHRLDSKVSDEAKRMLVWLATATRPLMLRELSELLSVRPDKGTIVEPEVDPRTLLRPLVSLVFCQNNMVSLRHGQIRAAIIDTVNKGKLFPALGDRHLDLVLRLLLYVKLNVTDENELSETPLGPQRTSQLLERFPLLDFVLRYWVGHTKTALGSGTDQQMRTVGKELAPFIPTKQVVPLLEMTVWRTKPTPVLISVHNVQTRLYQQTLTADHPATQQAIICQALFYREIRDIVPSEASRIFYHAAIICQKALSGQHVITRRMAQDFLESTADQVTKSRTEIMIRRTEMLQLLVECCKVQYGQNSNIVISTLTQLAEHFKFIKEERKAQQITTSLQASLTESTTSQSTVSHQSDESLLVQLHGRKPSVQEGTNFALDDIEADDLISQTDSQGSLYREIESHVQSIKEETASWSDSTTTESSFQEIISSTSAASSSSITAAQRLVDMCLSQHRWQDATKGLKAVLLRVWPSFFTPSVQDVVLPSENADQCINLAERLRDCYRFRGRPAKREDISLRLYHSIRRGRPIGDELRERVTRELLRLYERKSQTDKLIPIHQDILDDLTKKSGEDYPAALKELRTLADLARPRSASVGYHRRIIQILNKNADTCHPEAFESLLIVATELLDQGQYSEAREPWKTLFNTLRHPNINPKLRDQGFVKSVYERYTQCLRMSHAELRVIHDVTVQYRSTCETRFGASASITIQSTTRLLDICRESKRYEAEVVQLCERLLRTQSTEGEIDQEELRAILDAHYEEQYASIAAAGVDSVSSEQIQRVITIRNERLSTVRSTYGWAHENTLSEMKELASLYTKRGETQTALSLLQEATVQIVSKETSATKLAAAAQTIASSYIAMGQVRRAKELSEELYRKIVVKEAGSTNFVLPFGGRQSLVFLAHFEYSLREQKEVSLTVSEIHSSLCAEYLYFERYRSEARSKSSTLENVVGTAARLYGLLRTRSHESTTARLVEDLANSFTTSQKEKVQVSFGQAKVFIGTLLEYFSIYTTKSFLRSVAIASYRRVTHLLTTRDHQAACDLAVTAFKYIQAHNGFSSSLSVVKLLFNLGLAVSGEDLEPRPESTTRKQMLSTSATIMSATLGYCKQANIDLAQLDLVTLNKLIKLLDAQSDYTNLAWLLTGLWNNLDRHPPSQQEATYTLALGRMLVITRYLMGEYMAAIRLAEDIVYNCARVHGPQHPSTAEMTVLLSQMYTSVAQGYQGRKERRELAYRYYKKAAALHENALRAFIDPTSLASPAIDDGESSPRSESAPSSPGERPEDSGRYVRQHLHLLKLAVERLGNWPKDYMEYERLNSALFQEFGDDLKGVEGVEKWNLKNFGSGRAEASDDLISPKSHPAFGLGERFAIAV</sequence>
<evidence type="ECO:0000256" key="2">
    <source>
        <dbReference type="SAM" id="MobiDB-lite"/>
    </source>
</evidence>
<dbReference type="Pfam" id="PF24883">
    <property type="entry name" value="NPHP3_N"/>
    <property type="match status" value="1"/>
</dbReference>
<dbReference type="InterPro" id="IPR011990">
    <property type="entry name" value="TPR-like_helical_dom_sf"/>
</dbReference>
<dbReference type="Gene3D" id="1.25.40.10">
    <property type="entry name" value="Tetratricopeptide repeat domain"/>
    <property type="match status" value="2"/>
</dbReference>
<dbReference type="RefSeq" id="XP_026611575.1">
    <property type="nucleotide sequence ID" value="XM_026756994.1"/>
</dbReference>